<gene>
    <name evidence="1" type="ORF">RIB2604_04400160</name>
</gene>
<name>A0A146G132_ASPKA</name>
<evidence type="ECO:0000313" key="2">
    <source>
        <dbReference type="Proteomes" id="UP000075230"/>
    </source>
</evidence>
<organism evidence="1 2">
    <name type="scientific">Aspergillus kawachii</name>
    <name type="common">White koji mold</name>
    <name type="synonym">Aspergillus awamori var. kawachi</name>
    <dbReference type="NCBI Taxonomy" id="1069201"/>
    <lineage>
        <taxon>Eukaryota</taxon>
        <taxon>Fungi</taxon>
        <taxon>Dikarya</taxon>
        <taxon>Ascomycota</taxon>
        <taxon>Pezizomycotina</taxon>
        <taxon>Eurotiomycetes</taxon>
        <taxon>Eurotiomycetidae</taxon>
        <taxon>Eurotiales</taxon>
        <taxon>Aspergillaceae</taxon>
        <taxon>Aspergillus</taxon>
        <taxon>Aspergillus subgen. Circumdati</taxon>
    </lineage>
</organism>
<dbReference type="GO" id="GO:0032259">
    <property type="term" value="P:methylation"/>
    <property type="evidence" value="ECO:0007669"/>
    <property type="project" value="UniProtKB-KW"/>
</dbReference>
<keyword evidence="1" id="KW-0808">Transferase</keyword>
<protein>
    <submittedName>
        <fullName evidence="1">O-methyltransferase</fullName>
    </submittedName>
</protein>
<comment type="caution">
    <text evidence="1">The sequence shown here is derived from an EMBL/GenBank/DDBJ whole genome shotgun (WGS) entry which is preliminary data.</text>
</comment>
<dbReference type="AlphaFoldDB" id="A0A146G132"/>
<dbReference type="EMBL" id="BCWF01000043">
    <property type="protein sequence ID" value="GAT31396.1"/>
    <property type="molecule type" value="Genomic_DNA"/>
</dbReference>
<dbReference type="GO" id="GO:0008168">
    <property type="term" value="F:methyltransferase activity"/>
    <property type="evidence" value="ECO:0007669"/>
    <property type="project" value="UniProtKB-KW"/>
</dbReference>
<accession>A0A146G132</accession>
<reference evidence="1 2" key="1">
    <citation type="journal article" date="2016" name="DNA Res.">
        <title>Genome sequence of Aspergillus luchuensis NBRC 4314.</title>
        <authorList>
            <person name="Yamada O."/>
            <person name="Machida M."/>
            <person name="Hosoyama A."/>
            <person name="Goto M."/>
            <person name="Takahashi T."/>
            <person name="Futagami T."/>
            <person name="Yamagata Y."/>
            <person name="Takeuchi M."/>
            <person name="Kobayashi T."/>
            <person name="Koike H."/>
            <person name="Abe K."/>
            <person name="Asai K."/>
            <person name="Arita M."/>
            <person name="Fujita N."/>
            <person name="Fukuda K."/>
            <person name="Higa K."/>
            <person name="Horikawa H."/>
            <person name="Ishikawa T."/>
            <person name="Jinno K."/>
            <person name="Kato Y."/>
            <person name="Kirimura K."/>
            <person name="Mizutani O."/>
            <person name="Nakasone K."/>
            <person name="Sano M."/>
            <person name="Shiraishi Y."/>
            <person name="Tsukahara M."/>
            <person name="Gomi K."/>
        </authorList>
    </citation>
    <scope>NUCLEOTIDE SEQUENCE [LARGE SCALE GENOMIC DNA]</scope>
    <source>
        <strain evidence="1 2">RIB 2604</strain>
    </source>
</reference>
<keyword evidence="1" id="KW-0489">Methyltransferase</keyword>
<evidence type="ECO:0000313" key="1">
    <source>
        <dbReference type="EMBL" id="GAT31396.1"/>
    </source>
</evidence>
<reference evidence="2" key="2">
    <citation type="submission" date="2016-02" db="EMBL/GenBank/DDBJ databases">
        <title>Genome sequencing of Aspergillus luchuensis NBRC 4314.</title>
        <authorList>
            <person name="Yamada O."/>
        </authorList>
    </citation>
    <scope>NUCLEOTIDE SEQUENCE [LARGE SCALE GENOMIC DNA]</scope>
    <source>
        <strain evidence="2">RIB 2604</strain>
    </source>
</reference>
<sequence>MLSLSDTEEDTSQWAPNISLDISPVHMKTREIQMNRLSIPPFLSDLGPFPSSGVVMEGAIFLGRVERRRELDSQFSYFRSQHKRVGPHMEPDKILDSEW</sequence>
<proteinExistence type="predicted"/>
<dbReference type="Proteomes" id="UP000075230">
    <property type="component" value="Unassembled WGS sequence"/>
</dbReference>